<dbReference type="EMBL" id="CM023487">
    <property type="protein sequence ID" value="KAH6925219.1"/>
    <property type="molecule type" value="Genomic_DNA"/>
</dbReference>
<evidence type="ECO:0000313" key="1">
    <source>
        <dbReference type="EMBL" id="KAH6925219.1"/>
    </source>
</evidence>
<accession>A0ACB7RUU2</accession>
<protein>
    <submittedName>
        <fullName evidence="1">Uncharacterized protein</fullName>
    </submittedName>
</protein>
<name>A0ACB7RUU2_HYAAI</name>
<gene>
    <name evidence="1" type="ORF">HPB50_002004</name>
</gene>
<evidence type="ECO:0000313" key="2">
    <source>
        <dbReference type="Proteomes" id="UP000821845"/>
    </source>
</evidence>
<dbReference type="Proteomes" id="UP000821845">
    <property type="component" value="Chromosome 7"/>
</dbReference>
<sequence length="267" mass="29578">MPTSSKRYRILSPRSQESTPPTPAIKITLGKMLGYQQVRLSKAQRQAPLLSWLKLVVLQKLHLQNGIYLTKVQGIRITTHKKSTLVVKETAQAIWTLSGLAVWSLKGGLAPRKKGTAEVAKLRLTPEKVQVVAVIDHDSENDLKITHGVSAIHISTGHFTTMKVSIAVEFFREASPAIRYLIEKGLLPAEAEATTWFFELVPRWYALMSSRYPVLPLSKIDPYKYQGAGDTDACTGYTSTDEEGANSTLVTFLSRPSHVFLSCAQLS</sequence>
<reference evidence="1" key="1">
    <citation type="submission" date="2020-05" db="EMBL/GenBank/DDBJ databases">
        <title>Large-scale comparative analyses of tick genomes elucidate their genetic diversity and vector capacities.</title>
        <authorList>
            <person name="Jia N."/>
            <person name="Wang J."/>
            <person name="Shi W."/>
            <person name="Du L."/>
            <person name="Sun Y."/>
            <person name="Zhan W."/>
            <person name="Jiang J."/>
            <person name="Wang Q."/>
            <person name="Zhang B."/>
            <person name="Ji P."/>
            <person name="Sakyi L.B."/>
            <person name="Cui X."/>
            <person name="Yuan T."/>
            <person name="Jiang B."/>
            <person name="Yang W."/>
            <person name="Lam T.T.-Y."/>
            <person name="Chang Q."/>
            <person name="Ding S."/>
            <person name="Wang X."/>
            <person name="Zhu J."/>
            <person name="Ruan X."/>
            <person name="Zhao L."/>
            <person name="Wei J."/>
            <person name="Que T."/>
            <person name="Du C."/>
            <person name="Cheng J."/>
            <person name="Dai P."/>
            <person name="Han X."/>
            <person name="Huang E."/>
            <person name="Gao Y."/>
            <person name="Liu J."/>
            <person name="Shao H."/>
            <person name="Ye R."/>
            <person name="Li L."/>
            <person name="Wei W."/>
            <person name="Wang X."/>
            <person name="Wang C."/>
            <person name="Yang T."/>
            <person name="Huo Q."/>
            <person name="Li W."/>
            <person name="Guo W."/>
            <person name="Chen H."/>
            <person name="Zhou L."/>
            <person name="Ni X."/>
            <person name="Tian J."/>
            <person name="Zhou Y."/>
            <person name="Sheng Y."/>
            <person name="Liu T."/>
            <person name="Pan Y."/>
            <person name="Xia L."/>
            <person name="Li J."/>
            <person name="Zhao F."/>
            <person name="Cao W."/>
        </authorList>
    </citation>
    <scope>NUCLEOTIDE SEQUENCE</scope>
    <source>
        <strain evidence="1">Hyas-2018</strain>
    </source>
</reference>
<organism evidence="1 2">
    <name type="scientific">Hyalomma asiaticum</name>
    <name type="common">Tick</name>
    <dbReference type="NCBI Taxonomy" id="266040"/>
    <lineage>
        <taxon>Eukaryota</taxon>
        <taxon>Metazoa</taxon>
        <taxon>Ecdysozoa</taxon>
        <taxon>Arthropoda</taxon>
        <taxon>Chelicerata</taxon>
        <taxon>Arachnida</taxon>
        <taxon>Acari</taxon>
        <taxon>Parasitiformes</taxon>
        <taxon>Ixodida</taxon>
        <taxon>Ixodoidea</taxon>
        <taxon>Ixodidae</taxon>
        <taxon>Hyalomminae</taxon>
        <taxon>Hyalomma</taxon>
    </lineage>
</organism>
<comment type="caution">
    <text evidence="1">The sequence shown here is derived from an EMBL/GenBank/DDBJ whole genome shotgun (WGS) entry which is preliminary data.</text>
</comment>
<keyword evidence="2" id="KW-1185">Reference proteome</keyword>
<proteinExistence type="predicted"/>